<evidence type="ECO:0000256" key="1">
    <source>
        <dbReference type="SAM" id="MobiDB-lite"/>
    </source>
</evidence>
<feature type="compositionally biased region" description="Acidic residues" evidence="1">
    <location>
        <begin position="396"/>
        <end position="417"/>
    </location>
</feature>
<feature type="compositionally biased region" description="Basic and acidic residues" evidence="1">
    <location>
        <begin position="494"/>
        <end position="504"/>
    </location>
</feature>
<evidence type="ECO:0000313" key="5">
    <source>
        <dbReference type="Proteomes" id="UP001172673"/>
    </source>
</evidence>
<feature type="compositionally biased region" description="Basic and acidic residues" evidence="1">
    <location>
        <begin position="739"/>
        <end position="753"/>
    </location>
</feature>
<feature type="compositionally biased region" description="Low complexity" evidence="1">
    <location>
        <begin position="1245"/>
        <end position="1256"/>
    </location>
</feature>
<feature type="compositionally biased region" description="Basic and acidic residues" evidence="1">
    <location>
        <begin position="1389"/>
        <end position="1398"/>
    </location>
</feature>
<dbReference type="Pfam" id="PF23086">
    <property type="entry name" value="Tudor_Coilin"/>
    <property type="match status" value="1"/>
</dbReference>
<dbReference type="InterPro" id="IPR056398">
    <property type="entry name" value="Tudor_Coilin"/>
</dbReference>
<feature type="compositionally biased region" description="Low complexity" evidence="1">
    <location>
        <begin position="356"/>
        <end position="368"/>
    </location>
</feature>
<feature type="region of interest" description="Disordered" evidence="1">
    <location>
        <begin position="601"/>
        <end position="624"/>
    </location>
</feature>
<feature type="region of interest" description="Disordered" evidence="1">
    <location>
        <begin position="270"/>
        <end position="508"/>
    </location>
</feature>
<feature type="compositionally biased region" description="Acidic residues" evidence="1">
    <location>
        <begin position="319"/>
        <end position="330"/>
    </location>
</feature>
<feature type="compositionally biased region" description="Acidic residues" evidence="1">
    <location>
        <begin position="154"/>
        <end position="163"/>
    </location>
</feature>
<keyword evidence="5" id="KW-1185">Reference proteome</keyword>
<proteinExistence type="predicted"/>
<dbReference type="EMBL" id="JAPDRK010000001">
    <property type="protein sequence ID" value="KAJ9616594.1"/>
    <property type="molecule type" value="Genomic_DNA"/>
</dbReference>
<feature type="region of interest" description="Disordered" evidence="1">
    <location>
        <begin position="1126"/>
        <end position="1398"/>
    </location>
</feature>
<feature type="region of interest" description="Disordered" evidence="1">
    <location>
        <begin position="154"/>
        <end position="210"/>
    </location>
</feature>
<evidence type="ECO:0000259" key="3">
    <source>
        <dbReference type="Pfam" id="PF24054"/>
    </source>
</evidence>
<feature type="region of interest" description="Disordered" evidence="1">
    <location>
        <begin position="702"/>
        <end position="786"/>
    </location>
</feature>
<evidence type="ECO:0000313" key="4">
    <source>
        <dbReference type="EMBL" id="KAJ9616594.1"/>
    </source>
</evidence>
<feature type="region of interest" description="Disordered" evidence="1">
    <location>
        <begin position="990"/>
        <end position="1114"/>
    </location>
</feature>
<feature type="compositionally biased region" description="Basic residues" evidence="1">
    <location>
        <begin position="1021"/>
        <end position="1030"/>
    </location>
</feature>
<feature type="compositionally biased region" description="Low complexity" evidence="1">
    <location>
        <begin position="463"/>
        <end position="477"/>
    </location>
</feature>
<feature type="domain" description="Coilin tudor" evidence="2">
    <location>
        <begin position="785"/>
        <end position="897"/>
    </location>
</feature>
<reference evidence="4" key="1">
    <citation type="submission" date="2022-10" db="EMBL/GenBank/DDBJ databases">
        <title>Culturing micro-colonial fungi from biological soil crusts in the Mojave desert and describing Neophaeococcomyces mojavensis, and introducing the new genera and species Taxawa tesnikishii.</title>
        <authorList>
            <person name="Kurbessoian T."/>
            <person name="Stajich J.E."/>
        </authorList>
    </citation>
    <scope>NUCLEOTIDE SEQUENCE</scope>
    <source>
        <strain evidence="4">TK_41</strain>
    </source>
</reference>
<name>A0AA38XNA6_9EURO</name>
<feature type="compositionally biased region" description="Polar residues" evidence="1">
    <location>
        <begin position="302"/>
        <end position="313"/>
    </location>
</feature>
<gene>
    <name evidence="4" type="ORF">H2200_000313</name>
</gene>
<accession>A0AA38XNA6</accession>
<organism evidence="4 5">
    <name type="scientific">Cladophialophora chaetospira</name>
    <dbReference type="NCBI Taxonomy" id="386627"/>
    <lineage>
        <taxon>Eukaryota</taxon>
        <taxon>Fungi</taxon>
        <taxon>Dikarya</taxon>
        <taxon>Ascomycota</taxon>
        <taxon>Pezizomycotina</taxon>
        <taxon>Eurotiomycetes</taxon>
        <taxon>Chaetothyriomycetidae</taxon>
        <taxon>Chaetothyriales</taxon>
        <taxon>Herpotrichiellaceae</taxon>
        <taxon>Cladophialophora</taxon>
    </lineage>
</organism>
<feature type="compositionally biased region" description="Polar residues" evidence="1">
    <location>
        <begin position="607"/>
        <end position="617"/>
    </location>
</feature>
<sequence>MRLQLLIQRYALPPVTIIHTTGTGPSSHTKSRFATISDLLSDVNDLVPLESSDGEWGLEDYVVEVAATGDQELTYECLHFQTIQSVLKSDDEVVVRALTNDDLRMRRLGGRHQITGDGRHLIDGIPFGKQWLRKTTRPGIIIPPRKKRRLLVEEDSALDDSEEDTKPILSSSFEQHDRDESGALVPFTVYEDEDEDEEDDDDYVDGDEDDNHELQNQIALREDFDDADADSDGELILDSGELSSEVKQLLEDAAEIEHASNLAIASRVLDKQLKRKRTPEDDGEHDEQEEEEIFEGLPDFSLPSTGTTTVLTNGVSDGYSDDEDGSDSLFDEIAAQQEEKRANNLVEDDDDDSADSDATSSSDASSSDSDADGPMDELAMAEAKKRALNLIRDSDDAVDEDETSSSGSDTDEDDEVSDTTSSSGSDSDADETSESETSSSSESEVESDAESAQERTSPVKLGSQSAAAPSTATQYPPKSRDAPTKELVGIPFEGTKKTHANNDRIKRRKRLDALKQQGVLPPGADFKALAQYEAAQESGNQAANQDLRADVQVTEDIQMETENPEATAEESMIEVDKENIKPPANGGAPTVNEIVPEPVSTVPEIPETSQLDSQSIMEPSPKRARLDVASGRRMILGSLGLRVPKTAEDTQKLREKLSQNVRQLKQRKEEQAASVLQFSQPEAEHDNDAWKNKLIVSAVECEEPGGVLPPPPFPFQQGWAKPNKNKRKMRDQNQYYQGRSDRYQEDKQEDATDVKTLNYDDNPAEHNDRKGSSSMNNAGNLPTEKELEELPNLDRLDIQPGATIAYQELHIDASTNYEPAISSYRVGQVSQQDDDGTVHLQLEKGSFGSQQAGHFDEETGERIYGKFELADEDADEEDDGAREISFSTMIKPRLVKRAARSSSVQVFDSSSATGLRGGEASMSFMDDDVAIVPESAEQAIDTQLSSELQASIHSDETEKPALAIEAIDTPRKQEIDGIIKEAGFQSALDEELLHPIANPATDNAEDLDDNDDDESQPQGKYAHRFRRRSPRVIITSSDQQPASMVEDEQHFEGDVPEAEPNGVSSIPATSSPYMPTQTTVDYPHISQIDIASSAPVRTANSSSHQDAQKLSPVPALDQSIAVSVQETRVDHSLEPAVVPETIEVNQRKPSPVVSDSENRIYAPPESSQEAGSEVGQTQFPQVTSDLTSSPILAPDNEGSSVQQNSFLDVPGFDGGNDSSYHDSGHDEDSDLPSLSEFTSERRTSTRTSARPTKKTSPIAPARKSLRSSNASDLRGNRSRRNKKSPSLPTSPELPPSSQLEFKQSQSQREPRLSQIPLGSQVVDLTLSSDPLSPMKSPLENNHDEDEDSDYVSSRRGKGKAKTTTRRTGGRWSKQESQESGIGKRTLLTRKRDSDPKYY</sequence>
<dbReference type="InterPro" id="IPR055781">
    <property type="entry name" value="DUF7357"/>
</dbReference>
<feature type="compositionally biased region" description="Polar residues" evidence="1">
    <location>
        <begin position="1165"/>
        <end position="1190"/>
    </location>
</feature>
<dbReference type="Pfam" id="PF24054">
    <property type="entry name" value="DUF7357"/>
    <property type="match status" value="1"/>
</dbReference>
<feature type="compositionally biased region" description="Polar residues" evidence="1">
    <location>
        <begin position="1298"/>
        <end position="1307"/>
    </location>
</feature>
<evidence type="ECO:0000259" key="2">
    <source>
        <dbReference type="Pfam" id="PF23086"/>
    </source>
</evidence>
<feature type="compositionally biased region" description="Basic residues" evidence="1">
    <location>
        <begin position="1354"/>
        <end position="1368"/>
    </location>
</feature>
<feature type="compositionally biased region" description="Acidic residues" evidence="1">
    <location>
        <begin position="346"/>
        <end position="355"/>
    </location>
</feature>
<feature type="compositionally biased region" description="Acidic residues" evidence="1">
    <location>
        <begin position="1003"/>
        <end position="1015"/>
    </location>
</feature>
<protein>
    <submittedName>
        <fullName evidence="4">Uncharacterized protein</fullName>
    </submittedName>
</protein>
<feature type="compositionally biased region" description="Polar residues" evidence="1">
    <location>
        <begin position="1062"/>
        <end position="1080"/>
    </location>
</feature>
<feature type="compositionally biased region" description="Polar residues" evidence="1">
    <location>
        <begin position="1197"/>
        <end position="1206"/>
    </location>
</feature>
<feature type="compositionally biased region" description="Acidic residues" evidence="1">
    <location>
        <begin position="281"/>
        <end position="294"/>
    </location>
</feature>
<dbReference type="Proteomes" id="UP001172673">
    <property type="component" value="Unassembled WGS sequence"/>
</dbReference>
<feature type="compositionally biased region" description="Acidic residues" evidence="1">
    <location>
        <begin position="190"/>
        <end position="210"/>
    </location>
</feature>
<feature type="region of interest" description="Disordered" evidence="1">
    <location>
        <begin position="667"/>
        <end position="689"/>
    </location>
</feature>
<comment type="caution">
    <text evidence="4">The sequence shown here is derived from an EMBL/GenBank/DDBJ whole genome shotgun (WGS) entry which is preliminary data.</text>
</comment>
<feature type="domain" description="DUF7357" evidence="3">
    <location>
        <begin position="1"/>
        <end position="145"/>
    </location>
</feature>